<keyword evidence="4" id="KW-1185">Reference proteome</keyword>
<protein>
    <recommendedName>
        <fullName evidence="2">Retrovirus-related Pol polyprotein from transposon TNT 1-94-like beta-barrel domain-containing protein</fullName>
    </recommendedName>
</protein>
<evidence type="ECO:0000259" key="2">
    <source>
        <dbReference type="Pfam" id="PF22936"/>
    </source>
</evidence>
<sequence>MARGGATNSNAGVGNGGTRVGGSNGGNRFVNLEISNSDCSPAEYYNSPYFLNNGDHPVFGMNANPFGSFKGKRDRPLCTHCGIVGHVVDKCYKLHGYPPGYKFNNRFSHSKPAANQASIASDSSEDPFAMSSLSSNQCQQLIALLSSHLQQNSSQSSGEPLVSYFTSIHSTILIDAWILDTGATHYVCHTLHSFESFVSSSVSDVILPNGQTAPIIKIGTVRLSSHIILYNVLFVPSFKYNLLSVSSLTKSLSCCLMFSATSCMIRDLNHGTKIGMGKRLGNLYYLDLQDFSNSSNHRGPIRSSSSPSDGTTCIAPPRGILGLLVPKPDPYRLIEDPNECLPGRPEPDPTIEYLLRYKRKSSLSISRGNTIQIYPFLLLANNAAVDIQDMAELERRAFRVQHATRDSTRSFIFWTRPRRWVGQEHGLFTVSPGTNLERAMIDQNI</sequence>
<dbReference type="AlphaFoldDB" id="A0AA39VUN1"/>
<proteinExistence type="predicted"/>
<dbReference type="Proteomes" id="UP001168877">
    <property type="component" value="Unassembled WGS sequence"/>
</dbReference>
<dbReference type="EMBL" id="JAUESC010000380">
    <property type="protein sequence ID" value="KAK0593262.1"/>
    <property type="molecule type" value="Genomic_DNA"/>
</dbReference>
<dbReference type="PANTHER" id="PTHR34222">
    <property type="entry name" value="GAG_PRE-INTEGRS DOMAIN-CONTAINING PROTEIN"/>
    <property type="match status" value="1"/>
</dbReference>
<evidence type="ECO:0000256" key="1">
    <source>
        <dbReference type="SAM" id="MobiDB-lite"/>
    </source>
</evidence>
<comment type="caution">
    <text evidence="3">The sequence shown here is derived from an EMBL/GenBank/DDBJ whole genome shotgun (WGS) entry which is preliminary data.</text>
</comment>
<dbReference type="PANTHER" id="PTHR34222:SF99">
    <property type="entry name" value="PROTEIN, PUTATIVE-RELATED"/>
    <property type="match status" value="1"/>
</dbReference>
<feature type="compositionally biased region" description="Gly residues" evidence="1">
    <location>
        <begin position="13"/>
        <end position="25"/>
    </location>
</feature>
<evidence type="ECO:0000313" key="3">
    <source>
        <dbReference type="EMBL" id="KAK0593262.1"/>
    </source>
</evidence>
<gene>
    <name evidence="3" type="ORF">LWI29_033784</name>
</gene>
<reference evidence="3" key="2">
    <citation type="submission" date="2023-06" db="EMBL/GenBank/DDBJ databases">
        <authorList>
            <person name="Swenson N.G."/>
            <person name="Wegrzyn J.L."/>
            <person name="Mcevoy S.L."/>
        </authorList>
    </citation>
    <scope>NUCLEOTIDE SEQUENCE</scope>
    <source>
        <strain evidence="3">NS2018</strain>
        <tissue evidence="3">Leaf</tissue>
    </source>
</reference>
<name>A0AA39VUN1_ACESA</name>
<reference evidence="3" key="1">
    <citation type="journal article" date="2022" name="Plant J.">
        <title>Strategies of tolerance reflected in two North American maple genomes.</title>
        <authorList>
            <person name="McEvoy S.L."/>
            <person name="Sezen U.U."/>
            <person name="Trouern-Trend A."/>
            <person name="McMahon S.M."/>
            <person name="Schaberg P.G."/>
            <person name="Yang J."/>
            <person name="Wegrzyn J.L."/>
            <person name="Swenson N.G."/>
        </authorList>
    </citation>
    <scope>NUCLEOTIDE SEQUENCE</scope>
    <source>
        <strain evidence="3">NS2018</strain>
    </source>
</reference>
<evidence type="ECO:0000313" key="4">
    <source>
        <dbReference type="Proteomes" id="UP001168877"/>
    </source>
</evidence>
<dbReference type="Pfam" id="PF22936">
    <property type="entry name" value="Pol_BBD"/>
    <property type="match status" value="1"/>
</dbReference>
<feature type="region of interest" description="Disordered" evidence="1">
    <location>
        <begin position="1"/>
        <end position="25"/>
    </location>
</feature>
<organism evidence="3 4">
    <name type="scientific">Acer saccharum</name>
    <name type="common">Sugar maple</name>
    <dbReference type="NCBI Taxonomy" id="4024"/>
    <lineage>
        <taxon>Eukaryota</taxon>
        <taxon>Viridiplantae</taxon>
        <taxon>Streptophyta</taxon>
        <taxon>Embryophyta</taxon>
        <taxon>Tracheophyta</taxon>
        <taxon>Spermatophyta</taxon>
        <taxon>Magnoliopsida</taxon>
        <taxon>eudicotyledons</taxon>
        <taxon>Gunneridae</taxon>
        <taxon>Pentapetalae</taxon>
        <taxon>rosids</taxon>
        <taxon>malvids</taxon>
        <taxon>Sapindales</taxon>
        <taxon>Sapindaceae</taxon>
        <taxon>Hippocastanoideae</taxon>
        <taxon>Acereae</taxon>
        <taxon>Acer</taxon>
    </lineage>
</organism>
<accession>A0AA39VUN1</accession>
<dbReference type="InterPro" id="IPR054722">
    <property type="entry name" value="PolX-like_BBD"/>
</dbReference>
<feature type="domain" description="Retrovirus-related Pol polyprotein from transposon TNT 1-94-like beta-barrel" evidence="2">
    <location>
        <begin position="177"/>
        <end position="250"/>
    </location>
</feature>